<gene>
    <name evidence="2" type="ORF">SAMN04488058_10890</name>
</gene>
<dbReference type="EMBL" id="FNZA01000008">
    <property type="protein sequence ID" value="SEJ45115.1"/>
    <property type="molecule type" value="Genomic_DNA"/>
</dbReference>
<dbReference type="Gene3D" id="2.60.40.10">
    <property type="entry name" value="Immunoglobulins"/>
    <property type="match status" value="1"/>
</dbReference>
<evidence type="ECO:0000256" key="1">
    <source>
        <dbReference type="SAM" id="SignalP"/>
    </source>
</evidence>
<dbReference type="InterPro" id="IPR036582">
    <property type="entry name" value="Mao_N_sf"/>
</dbReference>
<reference evidence="3" key="1">
    <citation type="submission" date="2016-10" db="EMBL/GenBank/DDBJ databases">
        <authorList>
            <person name="Varghese N."/>
            <person name="Submissions S."/>
        </authorList>
    </citation>
    <scope>NUCLEOTIDE SEQUENCE [LARGE SCALE GENOMIC DNA]</scope>
    <source>
        <strain evidence="3">CGMCC 1.10218</strain>
    </source>
</reference>
<protein>
    <recommendedName>
        <fullName evidence="4">Copper amine oxidase N-terminal domain-containing protein</fullName>
    </recommendedName>
</protein>
<evidence type="ECO:0008006" key="4">
    <source>
        <dbReference type="Google" id="ProtNLM"/>
    </source>
</evidence>
<feature type="signal peptide" evidence="1">
    <location>
        <begin position="1"/>
        <end position="31"/>
    </location>
</feature>
<dbReference type="InterPro" id="IPR013783">
    <property type="entry name" value="Ig-like_fold"/>
</dbReference>
<dbReference type="SUPFAM" id="SSF55383">
    <property type="entry name" value="Copper amine oxidase, domain N"/>
    <property type="match status" value="1"/>
</dbReference>
<dbReference type="SUPFAM" id="SSF49299">
    <property type="entry name" value="PKD domain"/>
    <property type="match status" value="1"/>
</dbReference>
<dbReference type="STRING" id="856736.SAMN04488058_10890"/>
<sequence>MCFLAASAPSSLNRRLRTWLPALLLVSAPFAAPGAGARAVQYVGSVQLTLAVDQTTGSANGQEVSLPYAPRNVGGRVMVPLRETAELLAQPVTLVGGQWQLGRLNVDPASGQLWVSGAPQDPANLTTFGGVVYVSARLLAEGLGANFTADGSGRVLTITALRSGGNPLAPQARFSTDKGVYAPGERVIYTEYPFDPDGADITARRWTGKQDAFFQPGTYTVTLQVTNARGTVSEPFSRTIRVEGPPMDTPLSYALRYAAPGDAFPDPQITAYPALTAQPVPSENYPLLFSDSPEAPSRSGVLYRDTVLGRARLLAYHLNALGRPARLYVLARNVDTRPVEVRTERLGETAPTRIEGQLGQVTLLEYFASSARQTLTLAPGDLAAVYASPTLSVGSGVNVLQDVLTTGRVELTFVMLEDGLPPTLPVLQSLPELPLDGRHQRGTFPGAVRALRVNLTRLPARLVIGDGQLDPALTGVDRLTGQPMRLLGNYGLLYDLEVTGAAGTAVALSPRGGLYRGAMNIMDGPLNQTIKLPRTGNAIQPNQPVLLWRPQSDRLKIDFIPASGSNLPISLVFYPSQPGAGYGGAAKTYQP</sequence>
<organism evidence="2 3">
    <name type="scientific">Deinococcus reticulitermitis</name>
    <dbReference type="NCBI Taxonomy" id="856736"/>
    <lineage>
        <taxon>Bacteria</taxon>
        <taxon>Thermotogati</taxon>
        <taxon>Deinococcota</taxon>
        <taxon>Deinococci</taxon>
        <taxon>Deinococcales</taxon>
        <taxon>Deinococcaceae</taxon>
        <taxon>Deinococcus</taxon>
    </lineage>
</organism>
<proteinExistence type="predicted"/>
<name>A0A1H6Z8A8_9DEIO</name>
<dbReference type="Proteomes" id="UP000199223">
    <property type="component" value="Unassembled WGS sequence"/>
</dbReference>
<feature type="chain" id="PRO_5011754523" description="Copper amine oxidase N-terminal domain-containing protein" evidence="1">
    <location>
        <begin position="32"/>
        <end position="591"/>
    </location>
</feature>
<evidence type="ECO:0000313" key="2">
    <source>
        <dbReference type="EMBL" id="SEJ45115.1"/>
    </source>
</evidence>
<dbReference type="InterPro" id="IPR035986">
    <property type="entry name" value="PKD_dom_sf"/>
</dbReference>
<dbReference type="RefSeq" id="WP_177183150.1">
    <property type="nucleotide sequence ID" value="NZ_FNZA01000008.1"/>
</dbReference>
<keyword evidence="3" id="KW-1185">Reference proteome</keyword>
<keyword evidence="1" id="KW-0732">Signal</keyword>
<evidence type="ECO:0000313" key="3">
    <source>
        <dbReference type="Proteomes" id="UP000199223"/>
    </source>
</evidence>
<dbReference type="AlphaFoldDB" id="A0A1H6Z8A8"/>
<dbReference type="Gene3D" id="3.30.457.10">
    <property type="entry name" value="Copper amine oxidase-like, N-terminal domain"/>
    <property type="match status" value="1"/>
</dbReference>
<accession>A0A1H6Z8A8</accession>